<keyword evidence="2" id="KW-0689">Ribosomal protein</keyword>
<dbReference type="InterPro" id="IPR029064">
    <property type="entry name" value="Ribosomal_eL30-like_sf"/>
</dbReference>
<dbReference type="OrthoDB" id="9794863at2"/>
<dbReference type="Proteomes" id="UP000190080">
    <property type="component" value="Unassembled WGS sequence"/>
</dbReference>
<dbReference type="SUPFAM" id="SSF55315">
    <property type="entry name" value="L30e-like"/>
    <property type="match status" value="1"/>
</dbReference>
<dbReference type="AlphaFoldDB" id="A0A1V4IPR1"/>
<keyword evidence="3" id="KW-1185">Reference proteome</keyword>
<gene>
    <name evidence="2" type="primary">rplGA</name>
    <name evidence="2" type="ORF">CLORY_21160</name>
</gene>
<dbReference type="GO" id="GO:0005840">
    <property type="term" value="C:ribosome"/>
    <property type="evidence" value="ECO:0007669"/>
    <property type="project" value="UniProtKB-KW"/>
</dbReference>
<protein>
    <submittedName>
        <fullName evidence="2">Putative ribosomal protein YlxQ</fullName>
    </submittedName>
</protein>
<accession>A0A1V4IPR1</accession>
<dbReference type="NCBIfam" id="NF004078">
    <property type="entry name" value="PRK05583.1"/>
    <property type="match status" value="1"/>
</dbReference>
<comment type="caution">
    <text evidence="2">The sequence shown here is derived from an EMBL/GenBank/DDBJ whole genome shotgun (WGS) entry which is preliminary data.</text>
</comment>
<name>A0A1V4IPR1_9CLOT</name>
<dbReference type="Pfam" id="PF01248">
    <property type="entry name" value="Ribosomal_L7Ae"/>
    <property type="match status" value="1"/>
</dbReference>
<dbReference type="InterPro" id="IPR004038">
    <property type="entry name" value="Ribosomal_eL8/eL30/eS12/Gad45"/>
</dbReference>
<evidence type="ECO:0000313" key="3">
    <source>
        <dbReference type="Proteomes" id="UP000190080"/>
    </source>
</evidence>
<reference evidence="2 3" key="1">
    <citation type="submission" date="2017-03" db="EMBL/GenBank/DDBJ databases">
        <title>Genome sequence of Clostridium oryzae DSM 28571.</title>
        <authorList>
            <person name="Poehlein A."/>
            <person name="Daniel R."/>
        </authorList>
    </citation>
    <scope>NUCLEOTIDE SEQUENCE [LARGE SCALE GENOMIC DNA]</scope>
    <source>
        <strain evidence="2 3">DSM 28571</strain>
    </source>
</reference>
<organism evidence="2 3">
    <name type="scientific">Clostridium oryzae</name>
    <dbReference type="NCBI Taxonomy" id="1450648"/>
    <lineage>
        <taxon>Bacteria</taxon>
        <taxon>Bacillati</taxon>
        <taxon>Bacillota</taxon>
        <taxon>Clostridia</taxon>
        <taxon>Eubacteriales</taxon>
        <taxon>Clostridiaceae</taxon>
        <taxon>Clostridium</taxon>
    </lineage>
</organism>
<dbReference type="STRING" id="1450648.CLORY_21160"/>
<sequence length="101" mass="11607">MQDKFLQFLSLCKRAGATVEGYNNAMQCVKKTKIYLCIISNDVSQNTLDKFSKICNDQEITMLQCYDKITLGRAVGRAEINVICLKDKNMSHRLMEIYESK</sequence>
<dbReference type="RefSeq" id="WP_079424064.1">
    <property type="nucleotide sequence ID" value="NZ_MZGV01000019.1"/>
</dbReference>
<dbReference type="EMBL" id="MZGV01000019">
    <property type="protein sequence ID" value="OPJ61810.1"/>
    <property type="molecule type" value="Genomic_DNA"/>
</dbReference>
<proteinExistence type="predicted"/>
<evidence type="ECO:0000313" key="2">
    <source>
        <dbReference type="EMBL" id="OPJ61810.1"/>
    </source>
</evidence>
<evidence type="ECO:0000259" key="1">
    <source>
        <dbReference type="Pfam" id="PF01248"/>
    </source>
</evidence>
<feature type="domain" description="Ribosomal protein eL8/eL30/eS12/Gadd45" evidence="1">
    <location>
        <begin position="6"/>
        <end position="85"/>
    </location>
</feature>
<keyword evidence="2" id="KW-0687">Ribonucleoprotein</keyword>
<dbReference type="Gene3D" id="3.30.1330.30">
    <property type="match status" value="1"/>
</dbReference>